<keyword evidence="3" id="KW-0732">Signal</keyword>
<dbReference type="InterPro" id="IPR001890">
    <property type="entry name" value="RNA-binding_CRM"/>
</dbReference>
<evidence type="ECO:0000259" key="4">
    <source>
        <dbReference type="PROSITE" id="PS51295"/>
    </source>
</evidence>
<keyword evidence="1" id="KW-0694">RNA-binding</keyword>
<feature type="chain" id="PRO_5035434122" description="CRM domain-containing protein" evidence="3">
    <location>
        <begin position="18"/>
        <end position="192"/>
    </location>
</feature>
<dbReference type="AlphaFoldDB" id="A0A8J9X7T4"/>
<feature type="region of interest" description="Disordered" evidence="2">
    <location>
        <begin position="173"/>
        <end position="192"/>
    </location>
</feature>
<feature type="domain" description="CRM" evidence="4">
    <location>
        <begin position="54"/>
        <end position="166"/>
    </location>
</feature>
<name>A0A8J9X7T4_PHATR</name>
<dbReference type="Proteomes" id="UP000836788">
    <property type="component" value="Chromosome 5"/>
</dbReference>
<accession>A0A8J9X7T4</accession>
<evidence type="ECO:0000256" key="2">
    <source>
        <dbReference type="SAM" id="MobiDB-lite"/>
    </source>
</evidence>
<dbReference type="EMBL" id="OU594946">
    <property type="protein sequence ID" value="CAG9290475.1"/>
    <property type="molecule type" value="Genomic_DNA"/>
</dbReference>
<dbReference type="GO" id="GO:0003723">
    <property type="term" value="F:RNA binding"/>
    <property type="evidence" value="ECO:0007669"/>
    <property type="project" value="UniProtKB-UniRule"/>
</dbReference>
<evidence type="ECO:0000313" key="5">
    <source>
        <dbReference type="EMBL" id="CAG9290475.1"/>
    </source>
</evidence>
<dbReference type="PROSITE" id="PS51295">
    <property type="entry name" value="CRM"/>
    <property type="match status" value="1"/>
</dbReference>
<evidence type="ECO:0000256" key="1">
    <source>
        <dbReference type="PROSITE-ProRule" id="PRU00626"/>
    </source>
</evidence>
<sequence>MKSTGCVILVLARVASGFQPTSTAPTRRHTTSSRPHLPFLLPLSASDANEASLDSLTTNQIKMLRKEMNKREASNQLSQVFLSADESFGPFSLETVQSIVAELTEQELVEVRGISRDRKRAVKTTSERLALELGMESGKNVSIVQIKGHAATLYRPSEDASNAIQLRTTGKGNHWEKKAKAPRNDRGHIIVD</sequence>
<reference evidence="5" key="1">
    <citation type="submission" date="2022-02" db="EMBL/GenBank/DDBJ databases">
        <authorList>
            <person name="Giguere J D."/>
        </authorList>
    </citation>
    <scope>NUCLEOTIDE SEQUENCE</scope>
    <source>
        <strain evidence="5">CCAP 1055/1</strain>
    </source>
</reference>
<feature type="signal peptide" evidence="3">
    <location>
        <begin position="1"/>
        <end position="17"/>
    </location>
</feature>
<gene>
    <name evidence="5" type="ORF">PTTT1_LOCUS44925</name>
</gene>
<protein>
    <recommendedName>
        <fullName evidence="4">CRM domain-containing protein</fullName>
    </recommendedName>
</protein>
<organism evidence="5">
    <name type="scientific">Phaeodactylum tricornutum</name>
    <name type="common">Diatom</name>
    <dbReference type="NCBI Taxonomy" id="2850"/>
    <lineage>
        <taxon>Eukaryota</taxon>
        <taxon>Sar</taxon>
        <taxon>Stramenopiles</taxon>
        <taxon>Ochrophyta</taxon>
        <taxon>Bacillariophyta</taxon>
        <taxon>Bacillariophyceae</taxon>
        <taxon>Bacillariophycidae</taxon>
        <taxon>Naviculales</taxon>
        <taxon>Phaeodactylaceae</taxon>
        <taxon>Phaeodactylum</taxon>
    </lineage>
</organism>
<proteinExistence type="predicted"/>
<evidence type="ECO:0000256" key="3">
    <source>
        <dbReference type="SAM" id="SignalP"/>
    </source>
</evidence>